<evidence type="ECO:0000256" key="4">
    <source>
        <dbReference type="PROSITE-ProRule" id="PRU00169"/>
    </source>
</evidence>
<sequence>MAKRHSRNVSWDRERLRLIVEQMPGLVWTVDRGLRFTSSTGAGLRAIGLEPGQVVGRTLYEYFDTTDPNFLPIESHRRALEGEEVTYEFAWADRQFQVHVEPFRDEQGAIAGAIGIAFDTTDAHRTMEALRESERRYRRLFESSRDAIYLSTVEGDLIEFNQSMLELFGYTREEMGELNAEALYADPGDRRKFQEKISRDGSVTDYEVKLVTKKGTIMDCLLTSSVQRAEDGSLTGYQGIIRNVTRRKRSEVVLRQEKEFSDAAIGSLPGLFYLFDDEGNLLRWNRNIEHISGFTSEEIATMNPLDFFEGEDRRLLRQAAEKVLTWGYSSVEADFVSRDGTHTPYLFTGKLVTLDGKRCVVGTAIDMVERRRLELQLRQSQKMEAVGQLAGGVAHDFNNVLTVILSNTELLLRGLGPEDPRREEVEDIRGAAQRAAALTRQLLAFSRKQVLKPRVMNLNDAVSNVEKMLGRLIGEDIELVTLLDADLWSTEADPGQIEQIIMNLAVNARDAMPEGGRLALETGNVVIDERFARSHYPIVPGDYTVLVVSDTGEGMDPETRSRIFEPFFTTKQMGHGTGLGLSTVYGIVKQSGGYIWAYSEPGQGTTFKLYFPRAEGGLGQHERKSEGVEADSGHETVLLVEDEESVRTLARRILADEGYNVIEAEDAVAAIKMSRTHRGPIDLLLTDLVMPELSGRELADRLERLRPDIRMLFMSGYTDHAVLRDGSIDLDGNFLQKPFTPESLVRKVREVLDR</sequence>
<dbReference type="CDD" id="cd00082">
    <property type="entry name" value="HisKA"/>
    <property type="match status" value="1"/>
</dbReference>
<feature type="domain" description="PAS" evidence="7">
    <location>
        <begin position="12"/>
        <end position="83"/>
    </location>
</feature>
<dbReference type="InterPro" id="IPR036890">
    <property type="entry name" value="HATPase_C_sf"/>
</dbReference>
<dbReference type="NCBIfam" id="TIGR00229">
    <property type="entry name" value="sensory_box"/>
    <property type="match status" value="3"/>
</dbReference>
<dbReference type="InterPro" id="IPR035965">
    <property type="entry name" value="PAS-like_dom_sf"/>
</dbReference>
<organism evidence="9 10">
    <name type="scientific">Candidatus Kutchimonas denitrificans</name>
    <dbReference type="NCBI Taxonomy" id="3056748"/>
    <lineage>
        <taxon>Bacteria</taxon>
        <taxon>Pseudomonadati</taxon>
        <taxon>Gemmatimonadota</taxon>
        <taxon>Gemmatimonadia</taxon>
        <taxon>Candidatus Palauibacterales</taxon>
        <taxon>Candidatus Palauibacteraceae</taxon>
        <taxon>Candidatus Kutchimonas</taxon>
    </lineage>
</organism>
<protein>
    <recommendedName>
        <fullName evidence="2">histidine kinase</fullName>
        <ecNumber evidence="2">2.7.13.3</ecNumber>
    </recommendedName>
</protein>
<dbReference type="InterPro" id="IPR013656">
    <property type="entry name" value="PAS_4"/>
</dbReference>
<accession>A0AAE4ZBU9</accession>
<dbReference type="Pfam" id="PF08448">
    <property type="entry name" value="PAS_4"/>
    <property type="match status" value="2"/>
</dbReference>
<dbReference type="EC" id="2.7.13.3" evidence="2"/>
<dbReference type="InterPro" id="IPR036097">
    <property type="entry name" value="HisK_dim/P_sf"/>
</dbReference>
<evidence type="ECO:0000313" key="9">
    <source>
        <dbReference type="EMBL" id="NIR76377.1"/>
    </source>
</evidence>
<dbReference type="InterPro" id="IPR005467">
    <property type="entry name" value="His_kinase_dom"/>
</dbReference>
<dbReference type="SMART" id="SM00388">
    <property type="entry name" value="HisKA"/>
    <property type="match status" value="1"/>
</dbReference>
<comment type="caution">
    <text evidence="9">The sequence shown here is derived from an EMBL/GenBank/DDBJ whole genome shotgun (WGS) entry which is preliminary data.</text>
</comment>
<dbReference type="InterPro" id="IPR001789">
    <property type="entry name" value="Sig_transdc_resp-reg_receiver"/>
</dbReference>
<feature type="domain" description="PAS" evidence="7">
    <location>
        <begin position="133"/>
        <end position="199"/>
    </location>
</feature>
<evidence type="ECO:0000259" key="5">
    <source>
        <dbReference type="PROSITE" id="PS50109"/>
    </source>
</evidence>
<dbReference type="InterPro" id="IPR000700">
    <property type="entry name" value="PAS-assoc_C"/>
</dbReference>
<dbReference type="Gene3D" id="3.30.565.10">
    <property type="entry name" value="Histidine kinase-like ATPase, C-terminal domain"/>
    <property type="match status" value="1"/>
</dbReference>
<dbReference type="EMBL" id="JAACAK010000125">
    <property type="protein sequence ID" value="NIR76377.1"/>
    <property type="molecule type" value="Genomic_DNA"/>
</dbReference>
<feature type="domain" description="Histidine kinase" evidence="5">
    <location>
        <begin position="392"/>
        <end position="615"/>
    </location>
</feature>
<evidence type="ECO:0000256" key="1">
    <source>
        <dbReference type="ARBA" id="ARBA00000085"/>
    </source>
</evidence>
<dbReference type="PANTHER" id="PTHR43065">
    <property type="entry name" value="SENSOR HISTIDINE KINASE"/>
    <property type="match status" value="1"/>
</dbReference>
<keyword evidence="3 4" id="KW-0597">Phosphoprotein</keyword>
<dbReference type="InterPro" id="IPR001610">
    <property type="entry name" value="PAC"/>
</dbReference>
<dbReference type="InterPro" id="IPR011006">
    <property type="entry name" value="CheY-like_superfamily"/>
</dbReference>
<dbReference type="Gene3D" id="1.10.287.130">
    <property type="match status" value="1"/>
</dbReference>
<dbReference type="Pfam" id="PF02518">
    <property type="entry name" value="HATPase_c"/>
    <property type="match status" value="1"/>
</dbReference>
<dbReference type="Proteomes" id="UP000702544">
    <property type="component" value="Unassembled WGS sequence"/>
</dbReference>
<feature type="domain" description="PAC" evidence="8">
    <location>
        <begin position="71"/>
        <end position="132"/>
    </location>
</feature>
<dbReference type="Pfam" id="PF00512">
    <property type="entry name" value="HisKA"/>
    <property type="match status" value="1"/>
</dbReference>
<feature type="domain" description="PAC" evidence="8">
    <location>
        <begin position="204"/>
        <end position="256"/>
    </location>
</feature>
<dbReference type="SMART" id="SM00091">
    <property type="entry name" value="PAS"/>
    <property type="match status" value="3"/>
</dbReference>
<dbReference type="Gene3D" id="3.40.50.2300">
    <property type="match status" value="1"/>
</dbReference>
<dbReference type="InterPro" id="IPR000014">
    <property type="entry name" value="PAS"/>
</dbReference>
<dbReference type="PROSITE" id="PS50109">
    <property type="entry name" value="HIS_KIN"/>
    <property type="match status" value="1"/>
</dbReference>
<evidence type="ECO:0000256" key="3">
    <source>
        <dbReference type="ARBA" id="ARBA00022553"/>
    </source>
</evidence>
<dbReference type="CDD" id="cd00156">
    <property type="entry name" value="REC"/>
    <property type="match status" value="1"/>
</dbReference>
<dbReference type="Gene3D" id="3.30.450.20">
    <property type="entry name" value="PAS domain"/>
    <property type="match status" value="3"/>
</dbReference>
<name>A0AAE4ZBU9_9BACT</name>
<dbReference type="PROSITE" id="PS50113">
    <property type="entry name" value="PAC"/>
    <property type="match status" value="2"/>
</dbReference>
<comment type="catalytic activity">
    <reaction evidence="1">
        <text>ATP + protein L-histidine = ADP + protein N-phospho-L-histidine.</text>
        <dbReference type="EC" id="2.7.13.3"/>
    </reaction>
</comment>
<dbReference type="InterPro" id="IPR003661">
    <property type="entry name" value="HisK_dim/P_dom"/>
</dbReference>
<evidence type="ECO:0000259" key="8">
    <source>
        <dbReference type="PROSITE" id="PS50113"/>
    </source>
</evidence>
<evidence type="ECO:0000313" key="10">
    <source>
        <dbReference type="Proteomes" id="UP000702544"/>
    </source>
</evidence>
<dbReference type="PANTHER" id="PTHR43065:SF42">
    <property type="entry name" value="TWO-COMPONENT SENSOR PPRA"/>
    <property type="match status" value="1"/>
</dbReference>
<dbReference type="SUPFAM" id="SSF55874">
    <property type="entry name" value="ATPase domain of HSP90 chaperone/DNA topoisomerase II/histidine kinase"/>
    <property type="match status" value="1"/>
</dbReference>
<feature type="domain" description="PAS" evidence="7">
    <location>
        <begin position="257"/>
        <end position="327"/>
    </location>
</feature>
<feature type="modified residue" description="4-aspartylphosphate" evidence="4">
    <location>
        <position position="687"/>
    </location>
</feature>
<feature type="domain" description="Response regulatory" evidence="6">
    <location>
        <begin position="636"/>
        <end position="752"/>
    </location>
</feature>
<gene>
    <name evidence="9" type="ORF">GWO12_14900</name>
</gene>
<dbReference type="SMART" id="SM00086">
    <property type="entry name" value="PAC"/>
    <property type="match status" value="3"/>
</dbReference>
<dbReference type="PRINTS" id="PR00344">
    <property type="entry name" value="BCTRLSENSOR"/>
</dbReference>
<dbReference type="InterPro" id="IPR003594">
    <property type="entry name" value="HATPase_dom"/>
</dbReference>
<dbReference type="SUPFAM" id="SSF52172">
    <property type="entry name" value="CheY-like"/>
    <property type="match status" value="1"/>
</dbReference>
<dbReference type="SUPFAM" id="SSF47384">
    <property type="entry name" value="Homodimeric domain of signal transducing histidine kinase"/>
    <property type="match status" value="1"/>
</dbReference>
<evidence type="ECO:0000259" key="6">
    <source>
        <dbReference type="PROSITE" id="PS50110"/>
    </source>
</evidence>
<dbReference type="SMART" id="SM00387">
    <property type="entry name" value="HATPase_c"/>
    <property type="match status" value="1"/>
</dbReference>
<reference evidence="9 10" key="1">
    <citation type="submission" date="2020-01" db="EMBL/GenBank/DDBJ databases">
        <title>Genomes assembled from Gulf of Kutch pelagic sediment metagenomes.</title>
        <authorList>
            <person name="Chandrashekar M."/>
            <person name="Mahajan M.S."/>
            <person name="Dave K.J."/>
            <person name="Vatsa P."/>
            <person name="Nathani N.M."/>
        </authorList>
    </citation>
    <scope>NUCLEOTIDE SEQUENCE [LARGE SCALE GENOMIC DNA]</scope>
    <source>
        <strain evidence="9">KS3-K002</strain>
    </source>
</reference>
<dbReference type="InterPro" id="IPR004358">
    <property type="entry name" value="Sig_transdc_His_kin-like_C"/>
</dbReference>
<evidence type="ECO:0000256" key="2">
    <source>
        <dbReference type="ARBA" id="ARBA00012438"/>
    </source>
</evidence>
<dbReference type="Pfam" id="PF00072">
    <property type="entry name" value="Response_reg"/>
    <property type="match status" value="1"/>
</dbReference>
<dbReference type="PROSITE" id="PS50112">
    <property type="entry name" value="PAS"/>
    <property type="match status" value="3"/>
</dbReference>
<dbReference type="GO" id="GO:0000155">
    <property type="term" value="F:phosphorelay sensor kinase activity"/>
    <property type="evidence" value="ECO:0007669"/>
    <property type="project" value="InterPro"/>
</dbReference>
<dbReference type="SUPFAM" id="SSF55785">
    <property type="entry name" value="PYP-like sensor domain (PAS domain)"/>
    <property type="match status" value="3"/>
</dbReference>
<dbReference type="AlphaFoldDB" id="A0AAE4ZBU9"/>
<dbReference type="SMART" id="SM00448">
    <property type="entry name" value="REC"/>
    <property type="match status" value="1"/>
</dbReference>
<dbReference type="PROSITE" id="PS50110">
    <property type="entry name" value="RESPONSE_REGULATORY"/>
    <property type="match status" value="1"/>
</dbReference>
<evidence type="ECO:0000259" key="7">
    <source>
        <dbReference type="PROSITE" id="PS50112"/>
    </source>
</evidence>
<dbReference type="Pfam" id="PF13426">
    <property type="entry name" value="PAS_9"/>
    <property type="match status" value="1"/>
</dbReference>
<dbReference type="CDD" id="cd00130">
    <property type="entry name" value="PAS"/>
    <property type="match status" value="3"/>
</dbReference>
<proteinExistence type="predicted"/>